<gene>
    <name evidence="2" type="ORF">GCM10022271_14500</name>
</gene>
<evidence type="ECO:0000256" key="1">
    <source>
        <dbReference type="SAM" id="Phobius"/>
    </source>
</evidence>
<organism evidence="2 3">
    <name type="scientific">Corallibacter vietnamensis</name>
    <dbReference type="NCBI Taxonomy" id="904130"/>
    <lineage>
        <taxon>Bacteria</taxon>
        <taxon>Pseudomonadati</taxon>
        <taxon>Bacteroidota</taxon>
        <taxon>Flavobacteriia</taxon>
        <taxon>Flavobacteriales</taxon>
        <taxon>Flavobacteriaceae</taxon>
        <taxon>Corallibacter</taxon>
    </lineage>
</organism>
<keyword evidence="1" id="KW-1133">Transmembrane helix</keyword>
<comment type="caution">
    <text evidence="2">The sequence shown here is derived from an EMBL/GenBank/DDBJ whole genome shotgun (WGS) entry which is preliminary data.</text>
</comment>
<name>A0ABP7H8F7_9FLAO</name>
<dbReference type="RefSeq" id="WP_344728828.1">
    <property type="nucleotide sequence ID" value="NZ_BAABBI010000001.1"/>
</dbReference>
<proteinExistence type="predicted"/>
<evidence type="ECO:0008006" key="4">
    <source>
        <dbReference type="Google" id="ProtNLM"/>
    </source>
</evidence>
<keyword evidence="1" id="KW-0812">Transmembrane</keyword>
<sequence>MKVKRLKIIAIILVIQISGFYLIYKNVVQPPVSIEDVKSDYNHSVKQFYLEFVESNVAFDRKYLNKVISLTGNVTVVQDSVIILNNKIVCIANEKFNNTIKDKTIKVKGKYVGYDELFDNLKMDECVIELL</sequence>
<protein>
    <recommendedName>
        <fullName evidence="4">tRNA_anti-like</fullName>
    </recommendedName>
</protein>
<evidence type="ECO:0000313" key="3">
    <source>
        <dbReference type="Proteomes" id="UP001501456"/>
    </source>
</evidence>
<keyword evidence="3" id="KW-1185">Reference proteome</keyword>
<reference evidence="3" key="1">
    <citation type="journal article" date="2019" name="Int. J. Syst. Evol. Microbiol.">
        <title>The Global Catalogue of Microorganisms (GCM) 10K type strain sequencing project: providing services to taxonomists for standard genome sequencing and annotation.</title>
        <authorList>
            <consortium name="The Broad Institute Genomics Platform"/>
            <consortium name="The Broad Institute Genome Sequencing Center for Infectious Disease"/>
            <person name="Wu L."/>
            <person name="Ma J."/>
        </authorList>
    </citation>
    <scope>NUCLEOTIDE SEQUENCE [LARGE SCALE GENOMIC DNA]</scope>
    <source>
        <strain evidence="3">JCM 17525</strain>
    </source>
</reference>
<dbReference type="Proteomes" id="UP001501456">
    <property type="component" value="Unassembled WGS sequence"/>
</dbReference>
<dbReference type="EMBL" id="BAABBI010000001">
    <property type="protein sequence ID" value="GAA3783270.1"/>
    <property type="molecule type" value="Genomic_DNA"/>
</dbReference>
<evidence type="ECO:0000313" key="2">
    <source>
        <dbReference type="EMBL" id="GAA3783270.1"/>
    </source>
</evidence>
<accession>A0ABP7H8F7</accession>
<feature type="transmembrane region" description="Helical" evidence="1">
    <location>
        <begin position="7"/>
        <end position="24"/>
    </location>
</feature>
<keyword evidence="1" id="KW-0472">Membrane</keyword>